<evidence type="ECO:0000256" key="1">
    <source>
        <dbReference type="SAM" id="MobiDB-lite"/>
    </source>
</evidence>
<dbReference type="InterPro" id="IPR024752">
    <property type="entry name" value="Myb/SANT-like_dom"/>
</dbReference>
<feature type="region of interest" description="Disordered" evidence="1">
    <location>
        <begin position="164"/>
        <end position="197"/>
    </location>
</feature>
<dbReference type="PANTHER" id="PTHR47584">
    <property type="match status" value="1"/>
</dbReference>
<reference evidence="3 4" key="1">
    <citation type="journal article" date="2020" name="IScience">
        <title>Genome Sequencing of the Endangered Kingdonia uniflora (Circaeasteraceae, Ranunculales) Reveals Potential Mechanisms of Evolutionary Specialization.</title>
        <authorList>
            <person name="Sun Y."/>
            <person name="Deng T."/>
            <person name="Zhang A."/>
            <person name="Moore M.J."/>
            <person name="Landis J.B."/>
            <person name="Lin N."/>
            <person name="Zhang H."/>
            <person name="Zhang X."/>
            <person name="Huang J."/>
            <person name="Zhang X."/>
            <person name="Sun H."/>
            <person name="Wang H."/>
        </authorList>
    </citation>
    <scope>NUCLEOTIDE SEQUENCE [LARGE SCALE GENOMIC DNA]</scope>
    <source>
        <strain evidence="3">TB1705</strain>
        <tissue evidence="3">Leaf</tissue>
    </source>
</reference>
<feature type="compositionally biased region" description="Low complexity" evidence="1">
    <location>
        <begin position="172"/>
        <end position="187"/>
    </location>
</feature>
<organism evidence="3 4">
    <name type="scientific">Kingdonia uniflora</name>
    <dbReference type="NCBI Taxonomy" id="39325"/>
    <lineage>
        <taxon>Eukaryota</taxon>
        <taxon>Viridiplantae</taxon>
        <taxon>Streptophyta</taxon>
        <taxon>Embryophyta</taxon>
        <taxon>Tracheophyta</taxon>
        <taxon>Spermatophyta</taxon>
        <taxon>Magnoliopsida</taxon>
        <taxon>Ranunculales</taxon>
        <taxon>Circaeasteraceae</taxon>
        <taxon>Kingdonia</taxon>
    </lineage>
</organism>
<sequence>MGRKKAPQVDGEDNENKAKHVFRKHPIMKIAFIDKCQKQVNKKRLQGNSLSSVAWKEVMEEMNAEFFQPFTQKDLKTQCDYLRKNYMSWRSLTTRTGHGYDEALGTLDWPKEYWADILVTYPKAKKFMTTPLANRELLKGLFEGTIATRDYAYATGSEYVPTTQPTNDVHISPTTQPSPASTTPRTPACRNGSAKGKRVAANVEPSSLSLINELISAISSNGPGSGSNNNDNTMSEVMNILDNMLDTNEIEESFYYLVLKVLGGADQLNYMTVFLNFDERRRLGFLKMFIG</sequence>
<gene>
    <name evidence="3" type="ORF">GIB67_043237</name>
</gene>
<dbReference type="PANTHER" id="PTHR47584:SF14">
    <property type="entry name" value="L10-INTERACTING MYB DOMAIN-CONTAINING PROTEIN-LIKE"/>
    <property type="match status" value="1"/>
</dbReference>
<evidence type="ECO:0000313" key="4">
    <source>
        <dbReference type="Proteomes" id="UP000541444"/>
    </source>
</evidence>
<keyword evidence="4" id="KW-1185">Reference proteome</keyword>
<name>A0A7J7L2S3_9MAGN</name>
<dbReference type="Pfam" id="PF12776">
    <property type="entry name" value="Myb_DNA-bind_3"/>
    <property type="match status" value="1"/>
</dbReference>
<accession>A0A7J7L2S3</accession>
<dbReference type="Proteomes" id="UP000541444">
    <property type="component" value="Unassembled WGS sequence"/>
</dbReference>
<protein>
    <recommendedName>
        <fullName evidence="2">Myb/SANT-like domain-containing protein</fullName>
    </recommendedName>
</protein>
<dbReference type="InterPro" id="IPR045026">
    <property type="entry name" value="LIMYB"/>
</dbReference>
<comment type="caution">
    <text evidence="3">The sequence shown here is derived from an EMBL/GenBank/DDBJ whole genome shotgun (WGS) entry which is preliminary data.</text>
</comment>
<dbReference type="AlphaFoldDB" id="A0A7J7L2S3"/>
<evidence type="ECO:0000313" key="3">
    <source>
        <dbReference type="EMBL" id="KAF6136848.1"/>
    </source>
</evidence>
<dbReference type="OrthoDB" id="76215at2759"/>
<feature type="domain" description="Myb/SANT-like" evidence="2">
    <location>
        <begin position="28"/>
        <end position="115"/>
    </location>
</feature>
<proteinExistence type="predicted"/>
<evidence type="ECO:0000259" key="2">
    <source>
        <dbReference type="Pfam" id="PF12776"/>
    </source>
</evidence>
<dbReference type="EMBL" id="JACGCM010002669">
    <property type="protein sequence ID" value="KAF6136848.1"/>
    <property type="molecule type" value="Genomic_DNA"/>
</dbReference>